<dbReference type="AlphaFoldDB" id="A0A4R7HXX0"/>
<evidence type="ECO:0000313" key="5">
    <source>
        <dbReference type="EMBL" id="TDT16062.1"/>
    </source>
</evidence>
<dbReference type="CDD" id="cd03255">
    <property type="entry name" value="ABC_MJ0796_LolCDE_FtsE"/>
    <property type="match status" value="1"/>
</dbReference>
<dbReference type="Gene3D" id="3.40.50.300">
    <property type="entry name" value="P-loop containing nucleotide triphosphate hydrolases"/>
    <property type="match status" value="1"/>
</dbReference>
<dbReference type="GO" id="GO:0022857">
    <property type="term" value="F:transmembrane transporter activity"/>
    <property type="evidence" value="ECO:0007669"/>
    <property type="project" value="TreeGrafter"/>
</dbReference>
<keyword evidence="1" id="KW-0813">Transport</keyword>
<name>A0A4R7HXX0_9ACTN</name>
<gene>
    <name evidence="5" type="ORF">BDK89_1644</name>
</gene>
<dbReference type="GO" id="GO:0016887">
    <property type="term" value="F:ATP hydrolysis activity"/>
    <property type="evidence" value="ECO:0007669"/>
    <property type="project" value="InterPro"/>
</dbReference>
<evidence type="ECO:0000256" key="3">
    <source>
        <dbReference type="ARBA" id="ARBA00022840"/>
    </source>
</evidence>
<protein>
    <submittedName>
        <fullName evidence="5">Putative ABC transport system ATP-binding protein</fullName>
    </submittedName>
</protein>
<evidence type="ECO:0000259" key="4">
    <source>
        <dbReference type="PROSITE" id="PS50893"/>
    </source>
</evidence>
<sequence>MTNVLTARDLRKSYGRRDEVVPVLRGASANFRPGEFTALMGPSGSGKSTFMRCASGLERPDSGSVVVGGDEIADLNEPALTKLRRQKIGFVFQSYNLMPTLTVRQNLELPARLADHKVDKRAMRDLADRFGIGETLRRRPAQLSGGQRQRVAIARAILAGSQVLFADEPTGALDRASGRVVLDVLRESVSAGQSIIMATHDPAAAALADRVLFVSDGTIGGELVGADAETIAARSADMELA</sequence>
<dbReference type="OrthoDB" id="9802264at2"/>
<dbReference type="InterPro" id="IPR003593">
    <property type="entry name" value="AAA+_ATPase"/>
</dbReference>
<dbReference type="InterPro" id="IPR003439">
    <property type="entry name" value="ABC_transporter-like_ATP-bd"/>
</dbReference>
<dbReference type="InterPro" id="IPR017911">
    <property type="entry name" value="MacB-like_ATP-bd"/>
</dbReference>
<evidence type="ECO:0000313" key="6">
    <source>
        <dbReference type="Proteomes" id="UP000294558"/>
    </source>
</evidence>
<dbReference type="FunFam" id="3.40.50.300:FF:000032">
    <property type="entry name" value="Export ABC transporter ATP-binding protein"/>
    <property type="match status" value="1"/>
</dbReference>
<dbReference type="EMBL" id="SOAU01000001">
    <property type="protein sequence ID" value="TDT16062.1"/>
    <property type="molecule type" value="Genomic_DNA"/>
</dbReference>
<dbReference type="GO" id="GO:0005524">
    <property type="term" value="F:ATP binding"/>
    <property type="evidence" value="ECO:0007669"/>
    <property type="project" value="UniProtKB-KW"/>
</dbReference>
<organism evidence="5 6">
    <name type="scientific">Ilumatobacter fluminis</name>
    <dbReference type="NCBI Taxonomy" id="467091"/>
    <lineage>
        <taxon>Bacteria</taxon>
        <taxon>Bacillati</taxon>
        <taxon>Actinomycetota</taxon>
        <taxon>Acidimicrobiia</taxon>
        <taxon>Acidimicrobiales</taxon>
        <taxon>Ilumatobacteraceae</taxon>
        <taxon>Ilumatobacter</taxon>
    </lineage>
</organism>
<evidence type="ECO:0000256" key="2">
    <source>
        <dbReference type="ARBA" id="ARBA00022741"/>
    </source>
</evidence>
<dbReference type="SMART" id="SM00382">
    <property type="entry name" value="AAA"/>
    <property type="match status" value="1"/>
</dbReference>
<dbReference type="PROSITE" id="PS00211">
    <property type="entry name" value="ABC_TRANSPORTER_1"/>
    <property type="match status" value="1"/>
</dbReference>
<dbReference type="GO" id="GO:0098796">
    <property type="term" value="C:membrane protein complex"/>
    <property type="evidence" value="ECO:0007669"/>
    <property type="project" value="UniProtKB-ARBA"/>
</dbReference>
<dbReference type="InterPro" id="IPR017871">
    <property type="entry name" value="ABC_transporter-like_CS"/>
</dbReference>
<dbReference type="InterPro" id="IPR015854">
    <property type="entry name" value="ABC_transpr_LolD-like"/>
</dbReference>
<keyword evidence="6" id="KW-1185">Reference proteome</keyword>
<dbReference type="PANTHER" id="PTHR24220:SF685">
    <property type="entry name" value="ABC TRANSPORTER RELATED"/>
    <property type="match status" value="1"/>
</dbReference>
<dbReference type="SUPFAM" id="SSF52540">
    <property type="entry name" value="P-loop containing nucleoside triphosphate hydrolases"/>
    <property type="match status" value="1"/>
</dbReference>
<dbReference type="Proteomes" id="UP000294558">
    <property type="component" value="Unassembled WGS sequence"/>
</dbReference>
<evidence type="ECO:0000256" key="1">
    <source>
        <dbReference type="ARBA" id="ARBA00022448"/>
    </source>
</evidence>
<proteinExistence type="predicted"/>
<comment type="caution">
    <text evidence="5">The sequence shown here is derived from an EMBL/GenBank/DDBJ whole genome shotgun (WGS) entry which is preliminary data.</text>
</comment>
<reference evidence="5 6" key="1">
    <citation type="submission" date="2019-03" db="EMBL/GenBank/DDBJ databases">
        <title>Sequencing the genomes of 1000 actinobacteria strains.</title>
        <authorList>
            <person name="Klenk H.-P."/>
        </authorList>
    </citation>
    <scope>NUCLEOTIDE SEQUENCE [LARGE SCALE GENOMIC DNA]</scope>
    <source>
        <strain evidence="5 6">DSM 18936</strain>
    </source>
</reference>
<dbReference type="RefSeq" id="WP_133868463.1">
    <property type="nucleotide sequence ID" value="NZ_SOAU01000001.1"/>
</dbReference>
<dbReference type="PANTHER" id="PTHR24220">
    <property type="entry name" value="IMPORT ATP-BINDING PROTEIN"/>
    <property type="match status" value="1"/>
</dbReference>
<keyword evidence="3 5" id="KW-0067">ATP-binding</keyword>
<dbReference type="PROSITE" id="PS50893">
    <property type="entry name" value="ABC_TRANSPORTER_2"/>
    <property type="match status" value="1"/>
</dbReference>
<keyword evidence="2" id="KW-0547">Nucleotide-binding</keyword>
<feature type="domain" description="ABC transporter" evidence="4">
    <location>
        <begin position="5"/>
        <end position="241"/>
    </location>
</feature>
<dbReference type="GO" id="GO:0005886">
    <property type="term" value="C:plasma membrane"/>
    <property type="evidence" value="ECO:0007669"/>
    <property type="project" value="TreeGrafter"/>
</dbReference>
<dbReference type="InterPro" id="IPR027417">
    <property type="entry name" value="P-loop_NTPase"/>
</dbReference>
<accession>A0A4R7HXX0</accession>
<dbReference type="Pfam" id="PF00005">
    <property type="entry name" value="ABC_tran"/>
    <property type="match status" value="1"/>
</dbReference>